<dbReference type="InterPro" id="IPR036866">
    <property type="entry name" value="RibonucZ/Hydroxyglut_hydro"/>
</dbReference>
<accession>X1TLM0</accession>
<organism evidence="1">
    <name type="scientific">marine sediment metagenome</name>
    <dbReference type="NCBI Taxonomy" id="412755"/>
    <lineage>
        <taxon>unclassified sequences</taxon>
        <taxon>metagenomes</taxon>
        <taxon>ecological metagenomes</taxon>
    </lineage>
</organism>
<dbReference type="PANTHER" id="PTHR39189:SF1">
    <property type="entry name" value="UPF0173 METAL-DEPENDENT HYDROLASE YTKL"/>
    <property type="match status" value="1"/>
</dbReference>
<dbReference type="Pfam" id="PF13483">
    <property type="entry name" value="Lactamase_B_3"/>
    <property type="match status" value="1"/>
</dbReference>
<sequence length="197" mass="21310">KGSHATVITDPYSPNLGYTLGKPTARIVTVSHQHSGHSYVQGIGGEPRLVIRPGEYEISGVLIIGIATFHDADRGRQRGKNTVYLMEVDEVSICHLGDLGHVLTAEQVEEIGNVDVLLLPVGGVSTINAPMAAEVVRQLEPKAVVPMHYKTSALSWELEPVGRFLKEIGVKPAEPQPKLSLTRSSLPASTQVFLLDY</sequence>
<proteinExistence type="predicted"/>
<name>X1TLM0_9ZZZZ</name>
<dbReference type="SUPFAM" id="SSF56281">
    <property type="entry name" value="Metallo-hydrolase/oxidoreductase"/>
    <property type="match status" value="1"/>
</dbReference>
<evidence type="ECO:0008006" key="2">
    <source>
        <dbReference type="Google" id="ProtNLM"/>
    </source>
</evidence>
<dbReference type="PANTHER" id="PTHR39189">
    <property type="entry name" value="UPF0173 METAL-DEPENDENT HYDROLASE YTKL"/>
    <property type="match status" value="1"/>
</dbReference>
<reference evidence="1" key="1">
    <citation type="journal article" date="2014" name="Front. Microbiol.">
        <title>High frequency of phylogenetically diverse reductive dehalogenase-homologous genes in deep subseafloor sedimentary metagenomes.</title>
        <authorList>
            <person name="Kawai M."/>
            <person name="Futagami T."/>
            <person name="Toyoda A."/>
            <person name="Takaki Y."/>
            <person name="Nishi S."/>
            <person name="Hori S."/>
            <person name="Arai W."/>
            <person name="Tsubouchi T."/>
            <person name="Morono Y."/>
            <person name="Uchiyama I."/>
            <person name="Ito T."/>
            <person name="Fujiyama A."/>
            <person name="Inagaki F."/>
            <person name="Takami H."/>
        </authorList>
    </citation>
    <scope>NUCLEOTIDE SEQUENCE</scope>
    <source>
        <strain evidence="1">Expedition CK06-06</strain>
    </source>
</reference>
<dbReference type="EMBL" id="BARW01029140">
    <property type="protein sequence ID" value="GAJ06228.1"/>
    <property type="molecule type" value="Genomic_DNA"/>
</dbReference>
<feature type="non-terminal residue" evidence="1">
    <location>
        <position position="1"/>
    </location>
</feature>
<comment type="caution">
    <text evidence="1">The sequence shown here is derived from an EMBL/GenBank/DDBJ whole genome shotgun (WGS) entry which is preliminary data.</text>
</comment>
<protein>
    <recommendedName>
        <fullName evidence="2">Metallo-beta-lactamase domain-containing protein</fullName>
    </recommendedName>
</protein>
<dbReference type="AlphaFoldDB" id="X1TLM0"/>
<dbReference type="Gene3D" id="3.60.15.10">
    <property type="entry name" value="Ribonuclease Z/Hydroxyacylglutathione hydrolase-like"/>
    <property type="match status" value="1"/>
</dbReference>
<evidence type="ECO:0000313" key="1">
    <source>
        <dbReference type="EMBL" id="GAJ06228.1"/>
    </source>
</evidence>
<gene>
    <name evidence="1" type="ORF">S12H4_46902</name>
</gene>